<dbReference type="OrthoDB" id="9770043at2"/>
<dbReference type="InterPro" id="IPR011041">
    <property type="entry name" value="Quinoprot_gluc/sorb_DH_b-prop"/>
</dbReference>
<dbReference type="RefSeq" id="WP_073570959.1">
    <property type="nucleotide sequence ID" value="NZ_FRXN01000002.1"/>
</dbReference>
<feature type="domain" description="Glucose/Sorbosone dehydrogenase" evidence="1">
    <location>
        <begin position="58"/>
        <end position="380"/>
    </location>
</feature>
<dbReference type="InterPro" id="IPR012938">
    <property type="entry name" value="Glc/Sorbosone_DH"/>
</dbReference>
<dbReference type="Gene3D" id="2.120.10.30">
    <property type="entry name" value="TolB, C-terminal domain"/>
    <property type="match status" value="1"/>
</dbReference>
<dbReference type="InterPro" id="IPR011042">
    <property type="entry name" value="6-blade_b-propeller_TolB-like"/>
</dbReference>
<dbReference type="SUPFAM" id="SSF50952">
    <property type="entry name" value="Soluble quinoprotein glucose dehydrogenase"/>
    <property type="match status" value="1"/>
</dbReference>
<evidence type="ECO:0000259" key="1">
    <source>
        <dbReference type="Pfam" id="PF07995"/>
    </source>
</evidence>
<dbReference type="PANTHER" id="PTHR19328:SF75">
    <property type="entry name" value="ALDOSE SUGAR DEHYDROGENASE YLII"/>
    <property type="match status" value="1"/>
</dbReference>
<proteinExistence type="predicted"/>
<dbReference type="Proteomes" id="UP000184609">
    <property type="component" value="Unassembled WGS sequence"/>
</dbReference>
<name>A0A1M7Z8V2_9BACT</name>
<keyword evidence="3" id="KW-1185">Reference proteome</keyword>
<dbReference type="Pfam" id="PF07995">
    <property type="entry name" value="GSDH"/>
    <property type="match status" value="1"/>
</dbReference>
<accession>A0A1M7Z8V2</accession>
<dbReference type="AlphaFoldDB" id="A0A1M7Z8V2"/>
<dbReference type="STRING" id="1073327.SAMN04488108_1280"/>
<evidence type="ECO:0000313" key="2">
    <source>
        <dbReference type="EMBL" id="SHO61347.1"/>
    </source>
</evidence>
<sequence>MKLYHSILGIAAFSGAIFLNSCESKTETEVVVEEPIDDTFAVTTEKMKIKVDTLYTGFEHPWGMTWLPDGKLLVTEKEGDILVFENDKFTGTKIEGLPTVYKEGQSGLLDIEAHPDYSSNGWIYISYGKAKEDEKSATTIARFKLDGSKAVELEELWEATPAWKGGNHFGSRIVFDKDNYMYFSSGDRFDTKMNAQTLENAHGKIHRLKDDGSVPEDNPFVNEPNAVKSIWVLGNRNPQGLVYDAANDRVWESEHGPMGGDELNLIEKGKNYGWPVITYGTNYDGSTITEITEKEGMEQPVSYYVPSIATAGIAIVTSDKYPAWKGDILIGALAKMHINRVDMDGDKALSQEIMLQDIGRVRQISESPDGYLYAITEGTGLLVKLIPIP</sequence>
<gene>
    <name evidence="2" type="ORF">SAMN04488108_1280</name>
</gene>
<protein>
    <submittedName>
        <fullName evidence="2">Glucose/arabinose dehydrogenase, beta-propeller fold</fullName>
    </submittedName>
</protein>
<organism evidence="2 3">
    <name type="scientific">Algoriphagus zhangzhouensis</name>
    <dbReference type="NCBI Taxonomy" id="1073327"/>
    <lineage>
        <taxon>Bacteria</taxon>
        <taxon>Pseudomonadati</taxon>
        <taxon>Bacteroidota</taxon>
        <taxon>Cytophagia</taxon>
        <taxon>Cytophagales</taxon>
        <taxon>Cyclobacteriaceae</taxon>
        <taxon>Algoriphagus</taxon>
    </lineage>
</organism>
<dbReference type="PANTHER" id="PTHR19328">
    <property type="entry name" value="HEDGEHOG-INTERACTING PROTEIN"/>
    <property type="match status" value="1"/>
</dbReference>
<evidence type="ECO:0000313" key="3">
    <source>
        <dbReference type="Proteomes" id="UP000184609"/>
    </source>
</evidence>
<reference evidence="3" key="1">
    <citation type="submission" date="2016-12" db="EMBL/GenBank/DDBJ databases">
        <authorList>
            <person name="Varghese N."/>
            <person name="Submissions S."/>
        </authorList>
    </citation>
    <scope>NUCLEOTIDE SEQUENCE [LARGE SCALE GENOMIC DNA]</scope>
    <source>
        <strain evidence="3">DSM 25035</strain>
    </source>
</reference>
<dbReference type="EMBL" id="FRXN01000002">
    <property type="protein sequence ID" value="SHO61347.1"/>
    <property type="molecule type" value="Genomic_DNA"/>
</dbReference>